<dbReference type="Proteomes" id="UP000838160">
    <property type="component" value="Unassembled WGS sequence"/>
</dbReference>
<feature type="region of interest" description="Disordered" evidence="1">
    <location>
        <begin position="200"/>
        <end position="219"/>
    </location>
</feature>
<feature type="domain" description="Baseplate J-like central" evidence="2">
    <location>
        <begin position="222"/>
        <end position="291"/>
    </location>
</feature>
<organism evidence="4 5">
    <name type="scientific">Vibrio hippocampi</name>
    <dbReference type="NCBI Taxonomy" id="654686"/>
    <lineage>
        <taxon>Bacteria</taxon>
        <taxon>Pseudomonadati</taxon>
        <taxon>Pseudomonadota</taxon>
        <taxon>Gammaproteobacteria</taxon>
        <taxon>Vibrionales</taxon>
        <taxon>Vibrionaceae</taxon>
        <taxon>Vibrio</taxon>
    </lineage>
</organism>
<dbReference type="InterPro" id="IPR058531">
    <property type="entry name" value="Baseplate_J_M"/>
</dbReference>
<dbReference type="InterPro" id="IPR014507">
    <property type="entry name" value="Baseplate_assembly_J_pred"/>
</dbReference>
<dbReference type="InterPro" id="IPR052726">
    <property type="entry name" value="Phage_Baseplate_Hub"/>
</dbReference>
<dbReference type="InterPro" id="IPR058530">
    <property type="entry name" value="Baseplate_J-like_C"/>
</dbReference>
<dbReference type="Pfam" id="PF26079">
    <property type="entry name" value="Baseplate_J_C"/>
    <property type="match status" value="1"/>
</dbReference>
<gene>
    <name evidence="4" type="ORF">VHP8226_04127</name>
</gene>
<keyword evidence="5" id="KW-1185">Reference proteome</keyword>
<evidence type="ECO:0000259" key="3">
    <source>
        <dbReference type="Pfam" id="PF26079"/>
    </source>
</evidence>
<dbReference type="PIRSF" id="PIRSF020481">
    <property type="entry name" value="BAP"/>
    <property type="match status" value="1"/>
</dbReference>
<protein>
    <recommendedName>
        <fullName evidence="6">Baseplate protein J-like domain-containing protein</fullName>
    </recommendedName>
</protein>
<dbReference type="RefSeq" id="WP_237487190.1">
    <property type="nucleotide sequence ID" value="NZ_CAKLCM010000004.1"/>
</dbReference>
<evidence type="ECO:0000259" key="2">
    <source>
        <dbReference type="Pfam" id="PF26078"/>
    </source>
</evidence>
<evidence type="ECO:0008006" key="6">
    <source>
        <dbReference type="Google" id="ProtNLM"/>
    </source>
</evidence>
<dbReference type="Pfam" id="PF26078">
    <property type="entry name" value="Baseplate_J_M"/>
    <property type="match status" value="1"/>
</dbReference>
<dbReference type="PANTHER" id="PTHR35862:SF1">
    <property type="entry name" value="FELS-2 PROPHAGE PROTEIN"/>
    <property type="match status" value="1"/>
</dbReference>
<name>A0ABN8DQS1_9VIBR</name>
<evidence type="ECO:0000256" key="1">
    <source>
        <dbReference type="SAM" id="MobiDB-lite"/>
    </source>
</evidence>
<sequence>MGNEVIDLSQLPPLDVVKQVDHETLLKDTVKRAGLENPAPSDPGYRVTAENTYREVMVRHDANEQAKGLTLAYGKGSELDHIGVTYYRAPDGKPVERLKKTVTEVSDTAAYPMTVSGAITVQSGRNYAVIVGDPTSGLEVPDTERTGWIVESPDGDRAECYSYVLQGESYVLRWERLGWPDDTTGIATLTLIKTETKVLGEEKEDDDSYRQRLHESPGGYSVAGPDDAYKFHAKSAHPDIKDVAVTSPAPIEVVLYLLTKTGNGTPSRGLCDLARAYIEPFRPLTDELTVEPGTVIEYSVTAELTIKPGPSPDEVVKTAKQRLADYLATENRFGGEIDVSGIHWALKVEGVSKVRLTGWNDIDAAENEAPFCTGMVVTYV</sequence>
<feature type="domain" description="Baseplate J-like C-terminal" evidence="3">
    <location>
        <begin position="298"/>
        <end position="377"/>
    </location>
</feature>
<accession>A0ABN8DQS1</accession>
<dbReference type="EMBL" id="CAKLCM010000004">
    <property type="protein sequence ID" value="CAH0531153.1"/>
    <property type="molecule type" value="Genomic_DNA"/>
</dbReference>
<proteinExistence type="predicted"/>
<evidence type="ECO:0000313" key="4">
    <source>
        <dbReference type="EMBL" id="CAH0531153.1"/>
    </source>
</evidence>
<comment type="caution">
    <text evidence="4">The sequence shown here is derived from an EMBL/GenBank/DDBJ whole genome shotgun (WGS) entry which is preliminary data.</text>
</comment>
<dbReference type="PANTHER" id="PTHR35862">
    <property type="entry name" value="FELS-2 PROPHAGE PROTEIN"/>
    <property type="match status" value="1"/>
</dbReference>
<evidence type="ECO:0000313" key="5">
    <source>
        <dbReference type="Proteomes" id="UP000838160"/>
    </source>
</evidence>
<reference evidence="4" key="1">
    <citation type="submission" date="2021-12" db="EMBL/GenBank/DDBJ databases">
        <authorList>
            <person name="Rodrigo-Torres L."/>
            <person name="Arahal R. D."/>
            <person name="Lucena T."/>
        </authorList>
    </citation>
    <scope>NUCLEOTIDE SEQUENCE</scope>
    <source>
        <strain evidence="4">CECT 8226</strain>
    </source>
</reference>